<evidence type="ECO:0000256" key="1">
    <source>
        <dbReference type="SAM" id="Phobius"/>
    </source>
</evidence>
<accession>X8CSF9</accession>
<dbReference type="AlphaFoldDB" id="X8CSF9"/>
<reference evidence="2 3" key="1">
    <citation type="submission" date="2013-12" db="EMBL/GenBank/DDBJ databases">
        <authorList>
            <person name="Zelazny A."/>
            <person name="Olivier K."/>
            <person name="Holland S."/>
            <person name="Lenaerts A."/>
            <person name="Ordway D."/>
            <person name="DeGroote M.A."/>
            <person name="Parker T."/>
            <person name="Sizemore C."/>
            <person name="Tallon L.J."/>
            <person name="Sadzewicz L.K."/>
            <person name="Sengamalay N."/>
            <person name="Fraser C.M."/>
            <person name="Hine E."/>
            <person name="Shefchek K.A."/>
            <person name="Das S.P."/>
            <person name="Tettelin H."/>
        </authorList>
    </citation>
    <scope>NUCLEOTIDE SEQUENCE [LARGE SCALE GENOMIC DNA]</scope>
    <source>
        <strain evidence="2 3">1956</strain>
    </source>
</reference>
<feature type="transmembrane region" description="Helical" evidence="1">
    <location>
        <begin position="12"/>
        <end position="32"/>
    </location>
</feature>
<dbReference type="PATRIC" id="fig|1299331.3.peg.1485"/>
<gene>
    <name evidence="2" type="ORF">I550_1531</name>
</gene>
<comment type="caution">
    <text evidence="2">The sequence shown here is derived from an EMBL/GenBank/DDBJ whole genome shotgun (WGS) entry which is preliminary data.</text>
</comment>
<organism evidence="2 3">
    <name type="scientific">Mycobacterium intracellulare 1956</name>
    <dbReference type="NCBI Taxonomy" id="1299331"/>
    <lineage>
        <taxon>Bacteria</taxon>
        <taxon>Bacillati</taxon>
        <taxon>Actinomycetota</taxon>
        <taxon>Actinomycetes</taxon>
        <taxon>Mycobacteriales</taxon>
        <taxon>Mycobacteriaceae</taxon>
        <taxon>Mycobacterium</taxon>
        <taxon>Mycobacterium avium complex (MAC)</taxon>
    </lineage>
</organism>
<sequence length="39" mass="4145">MIWPALGVLLPVARVVALTWLVVAGVAITRAAQRDSSSR</sequence>
<name>X8CSF9_MYCIT</name>
<evidence type="ECO:0000313" key="3">
    <source>
        <dbReference type="Proteomes" id="UP000020825"/>
    </source>
</evidence>
<keyword evidence="1" id="KW-1133">Transmembrane helix</keyword>
<keyword evidence="1" id="KW-0472">Membrane</keyword>
<keyword evidence="1" id="KW-0812">Transmembrane</keyword>
<protein>
    <submittedName>
        <fullName evidence="2">Putative membrane protein</fullName>
    </submittedName>
</protein>
<proteinExistence type="predicted"/>
<evidence type="ECO:0000313" key="2">
    <source>
        <dbReference type="EMBL" id="EUA58388.1"/>
    </source>
</evidence>
<dbReference type="Proteomes" id="UP000020825">
    <property type="component" value="Unassembled WGS sequence"/>
</dbReference>
<dbReference type="EMBL" id="JAOG01000001">
    <property type="protein sequence ID" value="EUA58388.1"/>
    <property type="molecule type" value="Genomic_DNA"/>
</dbReference>